<keyword evidence="8" id="KW-1185">Reference proteome</keyword>
<evidence type="ECO:0000256" key="2">
    <source>
        <dbReference type="ARBA" id="ARBA00022801"/>
    </source>
</evidence>
<dbReference type="GO" id="GO:0016787">
    <property type="term" value="F:hydrolase activity"/>
    <property type="evidence" value="ECO:0007669"/>
    <property type="project" value="UniProtKB-KW"/>
</dbReference>
<dbReference type="PANTHER" id="PTHR11070:SF2">
    <property type="entry name" value="ATP-DEPENDENT DNA HELICASE SRS2"/>
    <property type="match status" value="1"/>
</dbReference>
<dbReference type="GO" id="GO:0005524">
    <property type="term" value="F:ATP binding"/>
    <property type="evidence" value="ECO:0007669"/>
    <property type="project" value="UniProtKB-KW"/>
</dbReference>
<dbReference type="Pfam" id="PF00580">
    <property type="entry name" value="UvrD-helicase"/>
    <property type="match status" value="1"/>
</dbReference>
<name>A0A7W3YFG3_9GAMM</name>
<sequence length="360" mass="40218">MSLAPSNTAILAAAGSRKTEYIVDTALAVTDGRVLITTYTNENQRQIVQRIEQKVGTMPPHISVIGWFSFLIAHCAKPYQQARIGEPLLINGLNFKGSRNRFARKSENRYFLDSNNDLYRDGVSDFVVTLNSDTNGAVIRRLESIYAHILIDEVQDLVGYDLDVLDMLLASTVRLTLVGDPRQHTLSTNIGPRNKKYRGSGIKDWFAERSGACDLQTRDISYRCNQTICDFADAIYPDMPKTRSSEVGETGHDGIFYLSPKRVAEYLDEYRDVTVLRDSKRADTLGLPAMNIGVSKGSTFNRVMIFPTKPMVEYLKKRDPTKLKAPERLYVAVTRARFSVAFVVGDLADLGVKTVAGSGW</sequence>
<evidence type="ECO:0000256" key="4">
    <source>
        <dbReference type="ARBA" id="ARBA00022840"/>
    </source>
</evidence>
<evidence type="ECO:0000259" key="6">
    <source>
        <dbReference type="Pfam" id="PF00580"/>
    </source>
</evidence>
<evidence type="ECO:0000256" key="5">
    <source>
        <dbReference type="ARBA" id="ARBA00034923"/>
    </source>
</evidence>
<keyword evidence="4" id="KW-0067">ATP-binding</keyword>
<accession>A0A7W3YFG3</accession>
<dbReference type="AlphaFoldDB" id="A0A7W3YFG3"/>
<organism evidence="7 8">
    <name type="scientific">Marilutibacter penaei</name>
    <dbReference type="NCBI Taxonomy" id="2759900"/>
    <lineage>
        <taxon>Bacteria</taxon>
        <taxon>Pseudomonadati</taxon>
        <taxon>Pseudomonadota</taxon>
        <taxon>Gammaproteobacteria</taxon>
        <taxon>Lysobacterales</taxon>
        <taxon>Lysobacteraceae</taxon>
        <taxon>Marilutibacter</taxon>
    </lineage>
</organism>
<dbReference type="InterPro" id="IPR000212">
    <property type="entry name" value="DNA_helicase_UvrD/REP"/>
</dbReference>
<proteinExistence type="predicted"/>
<protein>
    <recommendedName>
        <fullName evidence="5">DNA 3'-5' helicase II</fullName>
    </recommendedName>
</protein>
<dbReference type="EMBL" id="JACHTE010000008">
    <property type="protein sequence ID" value="MBB1089310.1"/>
    <property type="molecule type" value="Genomic_DNA"/>
</dbReference>
<dbReference type="RefSeq" id="WP_182670076.1">
    <property type="nucleotide sequence ID" value="NZ_JACHTE010000008.1"/>
</dbReference>
<dbReference type="GO" id="GO:0003677">
    <property type="term" value="F:DNA binding"/>
    <property type="evidence" value="ECO:0007669"/>
    <property type="project" value="InterPro"/>
</dbReference>
<evidence type="ECO:0000313" key="7">
    <source>
        <dbReference type="EMBL" id="MBB1089310.1"/>
    </source>
</evidence>
<evidence type="ECO:0000256" key="1">
    <source>
        <dbReference type="ARBA" id="ARBA00022741"/>
    </source>
</evidence>
<evidence type="ECO:0000256" key="3">
    <source>
        <dbReference type="ARBA" id="ARBA00022806"/>
    </source>
</evidence>
<feature type="domain" description="UvrD-like helicase ATP-binding" evidence="6">
    <location>
        <begin position="132"/>
        <end position="183"/>
    </location>
</feature>
<dbReference type="InterPro" id="IPR014016">
    <property type="entry name" value="UvrD-like_ATP-bd"/>
</dbReference>
<keyword evidence="1" id="KW-0547">Nucleotide-binding</keyword>
<dbReference type="PANTHER" id="PTHR11070">
    <property type="entry name" value="UVRD / RECB / PCRA DNA HELICASE FAMILY MEMBER"/>
    <property type="match status" value="1"/>
</dbReference>
<keyword evidence="3 7" id="KW-0347">Helicase</keyword>
<dbReference type="GO" id="GO:0000725">
    <property type="term" value="P:recombinational repair"/>
    <property type="evidence" value="ECO:0007669"/>
    <property type="project" value="TreeGrafter"/>
</dbReference>
<dbReference type="InterPro" id="IPR027417">
    <property type="entry name" value="P-loop_NTPase"/>
</dbReference>
<evidence type="ECO:0000313" key="8">
    <source>
        <dbReference type="Proteomes" id="UP000552587"/>
    </source>
</evidence>
<reference evidence="7 8" key="1">
    <citation type="submission" date="2020-07" db="EMBL/GenBank/DDBJ databases">
        <authorList>
            <person name="Xu S."/>
            <person name="Li A."/>
        </authorList>
    </citation>
    <scope>NUCLEOTIDE SEQUENCE [LARGE SCALE GENOMIC DNA]</scope>
    <source>
        <strain evidence="7 8">SG-8</strain>
    </source>
</reference>
<dbReference type="GO" id="GO:0005829">
    <property type="term" value="C:cytosol"/>
    <property type="evidence" value="ECO:0007669"/>
    <property type="project" value="TreeGrafter"/>
</dbReference>
<keyword evidence="2" id="KW-0378">Hydrolase</keyword>
<dbReference type="SUPFAM" id="SSF52540">
    <property type="entry name" value="P-loop containing nucleoside triphosphate hydrolases"/>
    <property type="match status" value="1"/>
</dbReference>
<dbReference type="GO" id="GO:0043138">
    <property type="term" value="F:3'-5' DNA helicase activity"/>
    <property type="evidence" value="ECO:0007669"/>
    <property type="project" value="TreeGrafter"/>
</dbReference>
<gene>
    <name evidence="7" type="ORF">H4F99_12555</name>
</gene>
<dbReference type="Gene3D" id="3.40.50.300">
    <property type="entry name" value="P-loop containing nucleotide triphosphate hydrolases"/>
    <property type="match status" value="1"/>
</dbReference>
<comment type="caution">
    <text evidence="7">The sequence shown here is derived from an EMBL/GenBank/DDBJ whole genome shotgun (WGS) entry which is preliminary data.</text>
</comment>
<dbReference type="Proteomes" id="UP000552587">
    <property type="component" value="Unassembled WGS sequence"/>
</dbReference>